<evidence type="ECO:0000313" key="3">
    <source>
        <dbReference type="RefSeq" id="XP_016937613.2"/>
    </source>
</evidence>
<protein>
    <submittedName>
        <fullName evidence="3">Uncharacterized protein</fullName>
    </submittedName>
</protein>
<sequence length="452" mass="52700">MSMRNMNCNLVAQFPRSSKIGSICNRQPPRYTCLSQEHHLWRQRNQVEIQQLAKLIGCYPEEIDGFLYKLSLENYNHLLSPKGCGWNSCNVPLCYPCVCDRYMAIFDHRGNLRSSIRPKSLNGLLSLILNFLNEDSPGGRRDYQSYPYGHQAKLHSNTFSMRDDISSLGSEYSDIQSVRSLNWHTKITRSLKNSITPVQLEPLLWKLPELESEEDLRQEKKKKTFGRKSVFLNDELALAYAKPDDYVEYLMKTLGRHRIRGSYVGPVGQLRTLRIRLLLQKLVEQKGTNITEEDLNKALKKVDLEWKKTARADYKRQKKTAEEISRLYNVIVQRWSERPIPPVLGKVRGNYPKVPKAAKLPRKYLGNQVPILFHEPFDPKKPWTWQRRHPRQTRLNSKYKFSTSRIKRYLRSSLKDQIDEASDRYSIHSTISDKGRSGERESMEPLFGGPKV</sequence>
<dbReference type="Proteomes" id="UP001652628">
    <property type="component" value="Chromosome 2L"/>
</dbReference>
<dbReference type="Pfam" id="PF16008">
    <property type="entry name" value="DUF4778"/>
    <property type="match status" value="1"/>
</dbReference>
<evidence type="ECO:0000256" key="1">
    <source>
        <dbReference type="SAM" id="MobiDB-lite"/>
    </source>
</evidence>
<feature type="compositionally biased region" description="Basic and acidic residues" evidence="1">
    <location>
        <begin position="428"/>
        <end position="443"/>
    </location>
</feature>
<gene>
    <name evidence="3" type="primary">LOC108015628</name>
</gene>
<dbReference type="InterPro" id="IPR031958">
    <property type="entry name" value="DUF4778"/>
</dbReference>
<organism evidence="2 3">
    <name type="scientific">Drosophila suzukii</name>
    <name type="common">Spotted-wing drosophila fruit fly</name>
    <dbReference type="NCBI Taxonomy" id="28584"/>
    <lineage>
        <taxon>Eukaryota</taxon>
        <taxon>Metazoa</taxon>
        <taxon>Ecdysozoa</taxon>
        <taxon>Arthropoda</taxon>
        <taxon>Hexapoda</taxon>
        <taxon>Insecta</taxon>
        <taxon>Pterygota</taxon>
        <taxon>Neoptera</taxon>
        <taxon>Endopterygota</taxon>
        <taxon>Diptera</taxon>
        <taxon>Brachycera</taxon>
        <taxon>Muscomorpha</taxon>
        <taxon>Ephydroidea</taxon>
        <taxon>Drosophilidae</taxon>
        <taxon>Drosophila</taxon>
        <taxon>Sophophora</taxon>
    </lineage>
</organism>
<proteinExistence type="predicted"/>
<dbReference type="GeneID" id="108015628"/>
<dbReference type="AlphaFoldDB" id="A0AB39ZKI2"/>
<name>A0AB39ZKI2_DROSZ</name>
<reference evidence="3" key="1">
    <citation type="submission" date="2025-08" db="UniProtKB">
        <authorList>
            <consortium name="RefSeq"/>
        </authorList>
    </citation>
    <scope>IDENTIFICATION</scope>
</reference>
<evidence type="ECO:0000313" key="2">
    <source>
        <dbReference type="Proteomes" id="UP001652628"/>
    </source>
</evidence>
<feature type="region of interest" description="Disordered" evidence="1">
    <location>
        <begin position="428"/>
        <end position="452"/>
    </location>
</feature>
<keyword evidence="2" id="KW-1185">Reference proteome</keyword>
<accession>A0AB39ZKI2</accession>
<dbReference type="RefSeq" id="XP_016937613.2">
    <property type="nucleotide sequence ID" value="XM_017082124.4"/>
</dbReference>